<proteinExistence type="predicted"/>
<organism evidence="1 2">
    <name type="scientific">Staurois parvus</name>
    <dbReference type="NCBI Taxonomy" id="386267"/>
    <lineage>
        <taxon>Eukaryota</taxon>
        <taxon>Metazoa</taxon>
        <taxon>Chordata</taxon>
        <taxon>Craniata</taxon>
        <taxon>Vertebrata</taxon>
        <taxon>Euteleostomi</taxon>
        <taxon>Amphibia</taxon>
        <taxon>Batrachia</taxon>
        <taxon>Anura</taxon>
        <taxon>Neobatrachia</taxon>
        <taxon>Ranoidea</taxon>
        <taxon>Ranidae</taxon>
        <taxon>Staurois</taxon>
    </lineage>
</organism>
<gene>
    <name evidence="1" type="ORF">SPARVUS_LOCUS9199501</name>
</gene>
<evidence type="ECO:0000313" key="2">
    <source>
        <dbReference type="Proteomes" id="UP001162483"/>
    </source>
</evidence>
<comment type="caution">
    <text evidence="1">The sequence shown here is derived from an EMBL/GenBank/DDBJ whole genome shotgun (WGS) entry which is preliminary data.</text>
</comment>
<name>A0ABN9E731_9NEOB</name>
<dbReference type="EMBL" id="CATNWA010015136">
    <property type="protein sequence ID" value="CAI9579885.1"/>
    <property type="molecule type" value="Genomic_DNA"/>
</dbReference>
<dbReference type="Proteomes" id="UP001162483">
    <property type="component" value="Unassembled WGS sequence"/>
</dbReference>
<reference evidence="1" key="1">
    <citation type="submission" date="2023-05" db="EMBL/GenBank/DDBJ databases">
        <authorList>
            <person name="Stuckert A."/>
        </authorList>
    </citation>
    <scope>NUCLEOTIDE SEQUENCE</scope>
</reference>
<accession>A0ABN9E731</accession>
<sequence>MATGGHRWVALLGTGRWNFWAQEGALLGTGGRNWWVALLGTDHQGDCRVRAPWGAQESAFWEDVI</sequence>
<keyword evidence="2" id="KW-1185">Reference proteome</keyword>
<evidence type="ECO:0000313" key="1">
    <source>
        <dbReference type="EMBL" id="CAI9579885.1"/>
    </source>
</evidence>
<protein>
    <submittedName>
        <fullName evidence="1">Uncharacterized protein</fullName>
    </submittedName>
</protein>